<dbReference type="EMBL" id="JASPKZ010001200">
    <property type="protein sequence ID" value="KAJ9598640.1"/>
    <property type="molecule type" value="Genomic_DNA"/>
</dbReference>
<organism evidence="1 2">
    <name type="scientific">Diploptera punctata</name>
    <name type="common">Pacific beetle cockroach</name>
    <dbReference type="NCBI Taxonomy" id="6984"/>
    <lineage>
        <taxon>Eukaryota</taxon>
        <taxon>Metazoa</taxon>
        <taxon>Ecdysozoa</taxon>
        <taxon>Arthropoda</taxon>
        <taxon>Hexapoda</taxon>
        <taxon>Insecta</taxon>
        <taxon>Pterygota</taxon>
        <taxon>Neoptera</taxon>
        <taxon>Polyneoptera</taxon>
        <taxon>Dictyoptera</taxon>
        <taxon>Blattodea</taxon>
        <taxon>Blaberoidea</taxon>
        <taxon>Blaberidae</taxon>
        <taxon>Diplopterinae</taxon>
        <taxon>Diploptera</taxon>
    </lineage>
</organism>
<accession>A0AAD8AGG2</accession>
<comment type="caution">
    <text evidence="1">The sequence shown here is derived from an EMBL/GenBank/DDBJ whole genome shotgun (WGS) entry which is preliminary data.</text>
</comment>
<reference evidence="1" key="1">
    <citation type="journal article" date="2023" name="IScience">
        <title>Live-bearing cockroach genome reveals convergent evolutionary mechanisms linked to viviparity in insects and beyond.</title>
        <authorList>
            <person name="Fouks B."/>
            <person name="Harrison M.C."/>
            <person name="Mikhailova A.A."/>
            <person name="Marchal E."/>
            <person name="English S."/>
            <person name="Carruthers M."/>
            <person name="Jennings E.C."/>
            <person name="Chiamaka E.L."/>
            <person name="Frigard R.A."/>
            <person name="Pippel M."/>
            <person name="Attardo G.M."/>
            <person name="Benoit J.B."/>
            <person name="Bornberg-Bauer E."/>
            <person name="Tobe S.S."/>
        </authorList>
    </citation>
    <scope>NUCLEOTIDE SEQUENCE</scope>
    <source>
        <strain evidence="1">Stay&amp;Tobe</strain>
    </source>
</reference>
<keyword evidence="2" id="KW-1185">Reference proteome</keyword>
<proteinExistence type="predicted"/>
<reference evidence="1" key="2">
    <citation type="submission" date="2023-05" db="EMBL/GenBank/DDBJ databases">
        <authorList>
            <person name="Fouks B."/>
        </authorList>
    </citation>
    <scope>NUCLEOTIDE SEQUENCE</scope>
    <source>
        <strain evidence="1">Stay&amp;Tobe</strain>
        <tissue evidence="1">Testes</tissue>
    </source>
</reference>
<dbReference type="Proteomes" id="UP001233999">
    <property type="component" value="Unassembled WGS sequence"/>
</dbReference>
<evidence type="ECO:0000313" key="2">
    <source>
        <dbReference type="Proteomes" id="UP001233999"/>
    </source>
</evidence>
<gene>
    <name evidence="1" type="ORF">L9F63_010655</name>
</gene>
<dbReference type="AlphaFoldDB" id="A0AAD8AGG2"/>
<feature type="non-terminal residue" evidence="1">
    <location>
        <position position="91"/>
    </location>
</feature>
<protein>
    <submittedName>
        <fullName evidence="1">Uncharacterized protein</fullName>
    </submittedName>
</protein>
<name>A0AAD8AGG2_DIPPU</name>
<feature type="non-terminal residue" evidence="1">
    <location>
        <position position="1"/>
    </location>
</feature>
<sequence length="91" mass="10026">KRNLSAEWTYMSLNVFFSGHVTPTGYGFAGGAGGSDARFLGQSFAGCNSHLHDCNREYTHALPPEEKIEGKTLKLSKSVAVEKQRKIHSRN</sequence>
<evidence type="ECO:0000313" key="1">
    <source>
        <dbReference type="EMBL" id="KAJ9598640.1"/>
    </source>
</evidence>